<dbReference type="EC" id="2.7.7.18" evidence="10"/>
<keyword evidence="6 10" id="KW-0547">Nucleotide-binding</keyword>
<dbReference type="EMBL" id="CP004121">
    <property type="protein sequence ID" value="AGF58944.1"/>
    <property type="molecule type" value="Genomic_DNA"/>
</dbReference>
<evidence type="ECO:0000313" key="13">
    <source>
        <dbReference type="Proteomes" id="UP000011728"/>
    </source>
</evidence>
<keyword evidence="3 10" id="KW-0662">Pyridine nucleotide biosynthesis</keyword>
<dbReference type="PATRIC" id="fig|931276.5.peg.5247"/>
<dbReference type="HOGENOM" id="CLU_069765_0_1_9"/>
<evidence type="ECO:0000256" key="1">
    <source>
        <dbReference type="ARBA" id="ARBA00002324"/>
    </source>
</evidence>
<dbReference type="Pfam" id="PF01467">
    <property type="entry name" value="CTP_transf_like"/>
    <property type="match status" value="1"/>
</dbReference>
<evidence type="ECO:0000256" key="10">
    <source>
        <dbReference type="HAMAP-Rule" id="MF_00244"/>
    </source>
</evidence>
<keyword evidence="8 10" id="KW-0520">NAD</keyword>
<keyword evidence="7 10" id="KW-0067">ATP-binding</keyword>
<dbReference type="PANTHER" id="PTHR39321">
    <property type="entry name" value="NICOTINATE-NUCLEOTIDE ADENYLYLTRANSFERASE-RELATED"/>
    <property type="match status" value="1"/>
</dbReference>
<dbReference type="InterPro" id="IPR005248">
    <property type="entry name" value="NadD/NMNAT"/>
</dbReference>
<dbReference type="GO" id="GO:0004515">
    <property type="term" value="F:nicotinate-nucleotide adenylyltransferase activity"/>
    <property type="evidence" value="ECO:0007669"/>
    <property type="project" value="UniProtKB-UniRule"/>
</dbReference>
<keyword evidence="5 10" id="KW-0548">Nucleotidyltransferase</keyword>
<name>M1MLY0_9CLOT</name>
<sequence>MKRYGIIGGTFDPIHYAHLYIAYEAKEQLDLDEVIFMPAGKQPFKLNNIVTDSELRYDMVKAAIEPFDNFSVSKYEIDKGGISFTYETLEYFKKKSINEDEESELFFITGADCLLNIEEWKEVEKIFSLATLVVFSRESMSQTEIVNRKKIIEDKFNKKIIYLELNKLEISSTEIRERVSQNKRIDFFVPKKVMDIISENSLYTK</sequence>
<dbReference type="AlphaFoldDB" id="M1MLY0"/>
<dbReference type="GO" id="GO:0009435">
    <property type="term" value="P:NAD+ biosynthetic process"/>
    <property type="evidence" value="ECO:0007669"/>
    <property type="project" value="UniProtKB-UniRule"/>
</dbReference>
<evidence type="ECO:0000256" key="5">
    <source>
        <dbReference type="ARBA" id="ARBA00022695"/>
    </source>
</evidence>
<protein>
    <recommendedName>
        <fullName evidence="10">Probable nicotinate-nucleotide adenylyltransferase</fullName>
        <ecNumber evidence="10">2.7.7.18</ecNumber>
    </recommendedName>
    <alternativeName>
        <fullName evidence="10">Deamido-NAD(+) diphosphorylase</fullName>
    </alternativeName>
    <alternativeName>
        <fullName evidence="10">Deamido-NAD(+) pyrophosphorylase</fullName>
    </alternativeName>
    <alternativeName>
        <fullName evidence="10">Nicotinate mononucleotide adenylyltransferase</fullName>
        <shortName evidence="10">NaMN adenylyltransferase</shortName>
    </alternativeName>
</protein>
<dbReference type="NCBIfam" id="TIGR00125">
    <property type="entry name" value="cyt_tran_rel"/>
    <property type="match status" value="1"/>
</dbReference>
<comment type="catalytic activity">
    <reaction evidence="9 10">
        <text>nicotinate beta-D-ribonucleotide + ATP + H(+) = deamido-NAD(+) + diphosphate</text>
        <dbReference type="Rhea" id="RHEA:22860"/>
        <dbReference type="ChEBI" id="CHEBI:15378"/>
        <dbReference type="ChEBI" id="CHEBI:30616"/>
        <dbReference type="ChEBI" id="CHEBI:33019"/>
        <dbReference type="ChEBI" id="CHEBI:57502"/>
        <dbReference type="ChEBI" id="CHEBI:58437"/>
        <dbReference type="EC" id="2.7.7.18"/>
    </reaction>
</comment>
<gene>
    <name evidence="10 12" type="primary">nadD</name>
    <name evidence="12" type="ORF">Cspa_c51930</name>
</gene>
<evidence type="ECO:0000256" key="2">
    <source>
        <dbReference type="ARBA" id="ARBA00005019"/>
    </source>
</evidence>
<dbReference type="InterPro" id="IPR004821">
    <property type="entry name" value="Cyt_trans-like"/>
</dbReference>
<evidence type="ECO:0000256" key="3">
    <source>
        <dbReference type="ARBA" id="ARBA00022642"/>
    </source>
</evidence>
<dbReference type="STRING" id="36745.CLSAP_49410"/>
<feature type="domain" description="Cytidyltransferase-like" evidence="11">
    <location>
        <begin position="6"/>
        <end position="178"/>
    </location>
</feature>
<dbReference type="UniPathway" id="UPA00253">
    <property type="reaction ID" value="UER00332"/>
</dbReference>
<keyword evidence="4 10" id="KW-0808">Transferase</keyword>
<dbReference type="NCBIfam" id="NF000840">
    <property type="entry name" value="PRK00071.1-3"/>
    <property type="match status" value="1"/>
</dbReference>
<evidence type="ECO:0000256" key="8">
    <source>
        <dbReference type="ARBA" id="ARBA00023027"/>
    </source>
</evidence>
<dbReference type="RefSeq" id="WP_015395252.1">
    <property type="nucleotide sequence ID" value="NC_020291.1"/>
</dbReference>
<keyword evidence="13" id="KW-1185">Reference proteome</keyword>
<dbReference type="PANTHER" id="PTHR39321:SF3">
    <property type="entry name" value="PHOSPHOPANTETHEINE ADENYLYLTRANSFERASE"/>
    <property type="match status" value="1"/>
</dbReference>
<evidence type="ECO:0000259" key="11">
    <source>
        <dbReference type="Pfam" id="PF01467"/>
    </source>
</evidence>
<reference evidence="12 13" key="1">
    <citation type="submission" date="2013-02" db="EMBL/GenBank/DDBJ databases">
        <title>Genome sequence of Clostridium saccharoperbutylacetonicum N1-4(HMT).</title>
        <authorList>
            <person name="Poehlein A."/>
            <person name="Daniel R."/>
        </authorList>
    </citation>
    <scope>NUCLEOTIDE SEQUENCE [LARGE SCALE GENOMIC DNA]</scope>
    <source>
        <strain evidence="13">N1-4(HMT)</strain>
    </source>
</reference>
<accession>M1MLY0</accession>
<evidence type="ECO:0000313" key="12">
    <source>
        <dbReference type="EMBL" id="AGF58944.1"/>
    </source>
</evidence>
<dbReference type="eggNOG" id="COG1057">
    <property type="taxonomic scope" value="Bacteria"/>
</dbReference>
<dbReference type="OrthoDB" id="5295945at2"/>
<dbReference type="CDD" id="cd02165">
    <property type="entry name" value="NMNAT"/>
    <property type="match status" value="1"/>
</dbReference>
<dbReference type="Proteomes" id="UP000011728">
    <property type="component" value="Chromosome"/>
</dbReference>
<comment type="pathway">
    <text evidence="2 10">Cofactor biosynthesis; NAD(+) biosynthesis; deamido-NAD(+) from nicotinate D-ribonucleotide: step 1/1.</text>
</comment>
<dbReference type="InterPro" id="IPR014729">
    <property type="entry name" value="Rossmann-like_a/b/a_fold"/>
</dbReference>
<dbReference type="HAMAP" id="MF_00244">
    <property type="entry name" value="NaMN_adenylyltr"/>
    <property type="match status" value="1"/>
</dbReference>
<dbReference type="KEGG" id="csr:Cspa_c51930"/>
<evidence type="ECO:0000256" key="6">
    <source>
        <dbReference type="ARBA" id="ARBA00022741"/>
    </source>
</evidence>
<comment type="function">
    <text evidence="1 10">Catalyzes the reversible adenylation of nicotinate mononucleotide (NaMN) to nicotinic acid adenine dinucleotide (NaAD).</text>
</comment>
<organism evidence="12 13">
    <name type="scientific">Clostridium saccharoperbutylacetonicum N1-4(HMT)</name>
    <dbReference type="NCBI Taxonomy" id="931276"/>
    <lineage>
        <taxon>Bacteria</taxon>
        <taxon>Bacillati</taxon>
        <taxon>Bacillota</taxon>
        <taxon>Clostridia</taxon>
        <taxon>Eubacteriales</taxon>
        <taxon>Clostridiaceae</taxon>
        <taxon>Clostridium</taxon>
    </lineage>
</organism>
<evidence type="ECO:0000256" key="9">
    <source>
        <dbReference type="ARBA" id="ARBA00048721"/>
    </source>
</evidence>
<dbReference type="GO" id="GO:0005524">
    <property type="term" value="F:ATP binding"/>
    <property type="evidence" value="ECO:0007669"/>
    <property type="project" value="UniProtKB-KW"/>
</dbReference>
<proteinExistence type="inferred from homology"/>
<dbReference type="NCBIfam" id="TIGR00482">
    <property type="entry name" value="nicotinate (nicotinamide) nucleotide adenylyltransferase"/>
    <property type="match status" value="1"/>
</dbReference>
<evidence type="ECO:0000256" key="4">
    <source>
        <dbReference type="ARBA" id="ARBA00022679"/>
    </source>
</evidence>
<comment type="similarity">
    <text evidence="10">Belongs to the NadD family.</text>
</comment>
<dbReference type="SUPFAM" id="SSF52374">
    <property type="entry name" value="Nucleotidylyl transferase"/>
    <property type="match status" value="1"/>
</dbReference>
<evidence type="ECO:0000256" key="7">
    <source>
        <dbReference type="ARBA" id="ARBA00022840"/>
    </source>
</evidence>
<dbReference type="Gene3D" id="3.40.50.620">
    <property type="entry name" value="HUPs"/>
    <property type="match status" value="1"/>
</dbReference>